<dbReference type="Proteomes" id="UP001147746">
    <property type="component" value="Unassembled WGS sequence"/>
</dbReference>
<dbReference type="EMBL" id="JAPZBO010000004">
    <property type="protein sequence ID" value="KAJ5318507.1"/>
    <property type="molecule type" value="Genomic_DNA"/>
</dbReference>
<organism evidence="2 4">
    <name type="scientific">Penicillium atrosanguineum</name>
    <dbReference type="NCBI Taxonomy" id="1132637"/>
    <lineage>
        <taxon>Eukaryota</taxon>
        <taxon>Fungi</taxon>
        <taxon>Dikarya</taxon>
        <taxon>Ascomycota</taxon>
        <taxon>Pezizomycotina</taxon>
        <taxon>Eurotiomycetes</taxon>
        <taxon>Eurotiomycetidae</taxon>
        <taxon>Eurotiales</taxon>
        <taxon>Aspergillaceae</taxon>
        <taxon>Penicillium</taxon>
    </lineage>
</organism>
<name>A0A9W9U611_9EURO</name>
<dbReference type="GO" id="GO:0047372">
    <property type="term" value="F:monoacylglycerol lipase activity"/>
    <property type="evidence" value="ECO:0007669"/>
    <property type="project" value="TreeGrafter"/>
</dbReference>
<gene>
    <name evidence="2" type="ORF">N7476_004911</name>
    <name evidence="3" type="ORF">N7476_004927</name>
</gene>
<proteinExistence type="predicted"/>
<dbReference type="GO" id="GO:0046464">
    <property type="term" value="P:acylglycerol catabolic process"/>
    <property type="evidence" value="ECO:0007669"/>
    <property type="project" value="TreeGrafter"/>
</dbReference>
<evidence type="ECO:0000313" key="4">
    <source>
        <dbReference type="Proteomes" id="UP001147746"/>
    </source>
</evidence>
<keyword evidence="4" id="KW-1185">Reference proteome</keyword>
<sequence length="268" mass="28999">MSQSNPAPYLTAVGSKQRLLYVKQLGNGENPLVFVHGLSATHEFFGPLIDAAGLTKTHKIYLYDFEGHGLSPVDSASEPSLQHHVEDLLGILQKFDLEQATIVAHSMGCLIAEAFATQHVSLFNMMVLLGPLPYMLFSGGKEIMHKRAAIIREAGVVAVAVAVAEAGTPADIRNKNPLATSLVRLSTLAQSSEGYASASISLGECDVNINPRQFLFKTLMVVGADDKVAPPMAAGNLALELGEYTSRFSQVWATDMSMKTCMLFRRWC</sequence>
<evidence type="ECO:0000313" key="2">
    <source>
        <dbReference type="EMBL" id="KAJ5318491.1"/>
    </source>
</evidence>
<dbReference type="InterPro" id="IPR050266">
    <property type="entry name" value="AB_hydrolase_sf"/>
</dbReference>
<dbReference type="Pfam" id="PF00561">
    <property type="entry name" value="Abhydrolase_1"/>
    <property type="match status" value="1"/>
</dbReference>
<feature type="domain" description="AB hydrolase-1" evidence="1">
    <location>
        <begin position="30"/>
        <end position="132"/>
    </location>
</feature>
<dbReference type="GO" id="GO:0016020">
    <property type="term" value="C:membrane"/>
    <property type="evidence" value="ECO:0007669"/>
    <property type="project" value="TreeGrafter"/>
</dbReference>
<evidence type="ECO:0000313" key="3">
    <source>
        <dbReference type="EMBL" id="KAJ5318507.1"/>
    </source>
</evidence>
<dbReference type="PANTHER" id="PTHR43798:SF5">
    <property type="entry name" value="MONOACYLGLYCEROL LIPASE ABHD6"/>
    <property type="match status" value="1"/>
</dbReference>
<dbReference type="InterPro" id="IPR000073">
    <property type="entry name" value="AB_hydrolase_1"/>
</dbReference>
<dbReference type="GO" id="GO:0072330">
    <property type="term" value="P:monocarboxylic acid biosynthetic process"/>
    <property type="evidence" value="ECO:0007669"/>
    <property type="project" value="UniProtKB-ARBA"/>
</dbReference>
<dbReference type="PANTHER" id="PTHR43798">
    <property type="entry name" value="MONOACYLGLYCEROL LIPASE"/>
    <property type="match status" value="1"/>
</dbReference>
<evidence type="ECO:0000259" key="1">
    <source>
        <dbReference type="Pfam" id="PF00561"/>
    </source>
</evidence>
<protein>
    <recommendedName>
        <fullName evidence="1">AB hydrolase-1 domain-containing protein</fullName>
    </recommendedName>
</protein>
<reference evidence="2" key="1">
    <citation type="submission" date="2022-12" db="EMBL/GenBank/DDBJ databases">
        <authorList>
            <person name="Petersen C."/>
        </authorList>
    </citation>
    <scope>NUCLEOTIDE SEQUENCE</scope>
    <source>
        <strain evidence="2">IBT 21472</strain>
    </source>
</reference>
<dbReference type="InterPro" id="IPR029058">
    <property type="entry name" value="AB_hydrolase_fold"/>
</dbReference>
<dbReference type="GO" id="GO:0017000">
    <property type="term" value="P:antibiotic biosynthetic process"/>
    <property type="evidence" value="ECO:0007669"/>
    <property type="project" value="UniProtKB-ARBA"/>
</dbReference>
<dbReference type="Gene3D" id="3.40.50.1820">
    <property type="entry name" value="alpha/beta hydrolase"/>
    <property type="match status" value="1"/>
</dbReference>
<accession>A0A9W9U611</accession>
<dbReference type="AlphaFoldDB" id="A0A9W9U611"/>
<comment type="caution">
    <text evidence="2">The sequence shown here is derived from an EMBL/GenBank/DDBJ whole genome shotgun (WGS) entry which is preliminary data.</text>
</comment>
<reference evidence="2" key="2">
    <citation type="journal article" date="2023" name="IMA Fungus">
        <title>Comparative genomic study of the Penicillium genus elucidates a diverse pangenome and 15 lateral gene transfer events.</title>
        <authorList>
            <person name="Petersen C."/>
            <person name="Sorensen T."/>
            <person name="Nielsen M.R."/>
            <person name="Sondergaard T.E."/>
            <person name="Sorensen J.L."/>
            <person name="Fitzpatrick D.A."/>
            <person name="Frisvad J.C."/>
            <person name="Nielsen K.L."/>
        </authorList>
    </citation>
    <scope>NUCLEOTIDE SEQUENCE</scope>
    <source>
        <strain evidence="2">IBT 21472</strain>
    </source>
</reference>
<dbReference type="SUPFAM" id="SSF53474">
    <property type="entry name" value="alpha/beta-Hydrolases"/>
    <property type="match status" value="1"/>
</dbReference>
<dbReference type="EMBL" id="JAPZBO010000004">
    <property type="protein sequence ID" value="KAJ5318491.1"/>
    <property type="molecule type" value="Genomic_DNA"/>
</dbReference>